<reference evidence="2" key="2">
    <citation type="submission" date="2015-01" db="EMBL/GenBank/DDBJ databases">
        <title>Evolutionary Origins and Diversification of the Mycorrhizal Mutualists.</title>
        <authorList>
            <consortium name="DOE Joint Genome Institute"/>
            <consortium name="Mycorrhizal Genomics Consortium"/>
            <person name="Kohler A."/>
            <person name="Kuo A."/>
            <person name="Nagy L.G."/>
            <person name="Floudas D."/>
            <person name="Copeland A."/>
            <person name="Barry K.W."/>
            <person name="Cichocki N."/>
            <person name="Veneault-Fourrey C."/>
            <person name="LaButti K."/>
            <person name="Lindquist E.A."/>
            <person name="Lipzen A."/>
            <person name="Lundell T."/>
            <person name="Morin E."/>
            <person name="Murat C."/>
            <person name="Riley R."/>
            <person name="Ohm R."/>
            <person name="Sun H."/>
            <person name="Tunlid A."/>
            <person name="Henrissat B."/>
            <person name="Grigoriev I.V."/>
            <person name="Hibbett D.S."/>
            <person name="Martin F."/>
        </authorList>
    </citation>
    <scope>NUCLEOTIDE SEQUENCE [LARGE SCALE GENOMIC DNA]</scope>
    <source>
        <strain evidence="2">Foug A</strain>
    </source>
</reference>
<protein>
    <submittedName>
        <fullName evidence="1">Uncharacterized protein</fullName>
    </submittedName>
</protein>
<gene>
    <name evidence="1" type="ORF">SCLCIDRAFT_27687</name>
</gene>
<proteinExistence type="predicted"/>
<dbReference type="InParanoid" id="A0A0C3DSK0"/>
<dbReference type="Proteomes" id="UP000053989">
    <property type="component" value="Unassembled WGS sequence"/>
</dbReference>
<organism evidence="1 2">
    <name type="scientific">Scleroderma citrinum Foug A</name>
    <dbReference type="NCBI Taxonomy" id="1036808"/>
    <lineage>
        <taxon>Eukaryota</taxon>
        <taxon>Fungi</taxon>
        <taxon>Dikarya</taxon>
        <taxon>Basidiomycota</taxon>
        <taxon>Agaricomycotina</taxon>
        <taxon>Agaricomycetes</taxon>
        <taxon>Agaricomycetidae</taxon>
        <taxon>Boletales</taxon>
        <taxon>Sclerodermatineae</taxon>
        <taxon>Sclerodermataceae</taxon>
        <taxon>Scleroderma</taxon>
    </lineage>
</organism>
<name>A0A0C3DSK0_9AGAM</name>
<dbReference type="EMBL" id="KN822079">
    <property type="protein sequence ID" value="KIM58981.1"/>
    <property type="molecule type" value="Genomic_DNA"/>
</dbReference>
<reference evidence="1 2" key="1">
    <citation type="submission" date="2014-04" db="EMBL/GenBank/DDBJ databases">
        <authorList>
            <consortium name="DOE Joint Genome Institute"/>
            <person name="Kuo A."/>
            <person name="Kohler A."/>
            <person name="Nagy L.G."/>
            <person name="Floudas D."/>
            <person name="Copeland A."/>
            <person name="Barry K.W."/>
            <person name="Cichocki N."/>
            <person name="Veneault-Fourrey C."/>
            <person name="LaButti K."/>
            <person name="Lindquist E.A."/>
            <person name="Lipzen A."/>
            <person name="Lundell T."/>
            <person name="Morin E."/>
            <person name="Murat C."/>
            <person name="Sun H."/>
            <person name="Tunlid A."/>
            <person name="Henrissat B."/>
            <person name="Grigoriev I.V."/>
            <person name="Hibbett D.S."/>
            <person name="Martin F."/>
            <person name="Nordberg H.P."/>
            <person name="Cantor M.N."/>
            <person name="Hua S.X."/>
        </authorList>
    </citation>
    <scope>NUCLEOTIDE SEQUENCE [LARGE SCALE GENOMIC DNA]</scope>
    <source>
        <strain evidence="1 2">Foug A</strain>
    </source>
</reference>
<sequence length="107" mass="12143">MEEVPGSIPGQARFLVFFLTVTAIASRQRVRTRTPRINTESHAWRDLARHLPPHGGQCSDNTHRRTYSPYLPSVLGRAQLWRDFAHVMVHLAYIHGAGTFANHDSNL</sequence>
<dbReference type="AlphaFoldDB" id="A0A0C3DSK0"/>
<evidence type="ECO:0000313" key="1">
    <source>
        <dbReference type="EMBL" id="KIM58981.1"/>
    </source>
</evidence>
<accession>A0A0C3DSK0</accession>
<evidence type="ECO:0000313" key="2">
    <source>
        <dbReference type="Proteomes" id="UP000053989"/>
    </source>
</evidence>
<dbReference type="HOGENOM" id="CLU_2211538_0_0_1"/>
<keyword evidence="2" id="KW-1185">Reference proteome</keyword>